<organism evidence="2 3">
    <name type="scientific">Bacillus gobiensis</name>
    <dbReference type="NCBI Taxonomy" id="1441095"/>
    <lineage>
        <taxon>Bacteria</taxon>
        <taxon>Bacillati</taxon>
        <taxon>Bacillota</taxon>
        <taxon>Bacilli</taxon>
        <taxon>Bacillales</taxon>
        <taxon>Bacillaceae</taxon>
        <taxon>Bacillus</taxon>
    </lineage>
</organism>
<dbReference type="STRING" id="1441095.AM592_14645"/>
<reference evidence="3" key="1">
    <citation type="submission" date="2015-08" db="EMBL/GenBank/DDBJ databases">
        <title>Genome sequencing project for genomic taxonomy and phylogenomics of Bacillus-like bacteria.</title>
        <authorList>
            <person name="Liu B."/>
            <person name="Wang J."/>
            <person name="Zhu Y."/>
            <person name="Liu G."/>
            <person name="Chen Q."/>
            <person name="Chen Z."/>
            <person name="Lan J."/>
            <person name="Che J."/>
            <person name="Ge C."/>
            <person name="Shi H."/>
            <person name="Pan Z."/>
            <person name="Liu X."/>
        </authorList>
    </citation>
    <scope>NUCLEOTIDE SEQUENCE [LARGE SCALE GENOMIC DNA]</scope>
    <source>
        <strain evidence="3">FJAT-4402</strain>
    </source>
</reference>
<dbReference type="InterPro" id="IPR013108">
    <property type="entry name" value="Amidohydro_3"/>
</dbReference>
<evidence type="ECO:0000259" key="1">
    <source>
        <dbReference type="Pfam" id="PF07969"/>
    </source>
</evidence>
<dbReference type="InterPro" id="IPR032466">
    <property type="entry name" value="Metal_Hydrolase"/>
</dbReference>
<keyword evidence="3" id="KW-1185">Reference proteome</keyword>
<dbReference type="InterPro" id="IPR011059">
    <property type="entry name" value="Metal-dep_hydrolase_composite"/>
</dbReference>
<reference evidence="2 3" key="2">
    <citation type="journal article" date="2016" name="Int. J. Syst. Evol. Microbiol.">
        <title>Bacillus gobiensis sp. nov., isolated from a soil sample.</title>
        <authorList>
            <person name="Liu B."/>
            <person name="Liu G.H."/>
            <person name="Cetin S."/>
            <person name="Schumann P."/>
            <person name="Pan Z.Z."/>
            <person name="Chen Q.Q."/>
        </authorList>
    </citation>
    <scope>NUCLEOTIDE SEQUENCE [LARGE SCALE GENOMIC DNA]</scope>
    <source>
        <strain evidence="2 3">FJAT-4402</strain>
    </source>
</reference>
<dbReference type="EMBL" id="CP012600">
    <property type="protein sequence ID" value="ALC82678.1"/>
    <property type="molecule type" value="Genomic_DNA"/>
</dbReference>
<dbReference type="Pfam" id="PF07969">
    <property type="entry name" value="Amidohydro_3"/>
    <property type="match status" value="1"/>
</dbReference>
<proteinExistence type="predicted"/>
<gene>
    <name evidence="2" type="ORF">AM592_14645</name>
</gene>
<dbReference type="SUPFAM" id="SSF51556">
    <property type="entry name" value="Metallo-dependent hydrolases"/>
    <property type="match status" value="1"/>
</dbReference>
<dbReference type="OrthoDB" id="9767366at2"/>
<evidence type="ECO:0000313" key="2">
    <source>
        <dbReference type="EMBL" id="ALC82678.1"/>
    </source>
</evidence>
<dbReference type="RefSeq" id="WP_053604487.1">
    <property type="nucleotide sequence ID" value="NZ_CP012600.1"/>
</dbReference>
<evidence type="ECO:0000313" key="3">
    <source>
        <dbReference type="Proteomes" id="UP000067625"/>
    </source>
</evidence>
<dbReference type="Gene3D" id="3.20.20.140">
    <property type="entry name" value="Metal-dependent hydrolases"/>
    <property type="match status" value="1"/>
</dbReference>
<dbReference type="AlphaFoldDB" id="A0A0M4GAS0"/>
<dbReference type="PATRIC" id="fig|1441095.3.peg.3233"/>
<dbReference type="InterPro" id="IPR033932">
    <property type="entry name" value="YtcJ-like"/>
</dbReference>
<dbReference type="PANTHER" id="PTHR22642">
    <property type="entry name" value="IMIDAZOLONEPROPIONASE"/>
    <property type="match status" value="1"/>
</dbReference>
<dbReference type="Gene3D" id="2.30.40.10">
    <property type="entry name" value="Urease, subunit C, domain 1"/>
    <property type="match status" value="1"/>
</dbReference>
<name>A0A0M4GAS0_9BACI</name>
<dbReference type="CDD" id="cd01300">
    <property type="entry name" value="YtcJ_like"/>
    <property type="match status" value="1"/>
</dbReference>
<dbReference type="Proteomes" id="UP000067625">
    <property type="component" value="Chromosome"/>
</dbReference>
<protein>
    <recommendedName>
        <fullName evidence="1">Amidohydrolase 3 domain-containing protein</fullName>
    </recommendedName>
</protein>
<sequence length="536" mass="59384">MYADVVMYNGSIVSMDKNKREYEALAAKNGRIIGLGTKKDMEKWLGDQTVSIDLEGKTVLPGFIDAHQHMVNFGFYLSQVNCNVDSIKDLVNAVKEKAATLNKDDWVIGIGFNEEKLQEKRIPTAADFAEISNPVYILRNCLHTAVVNQTTLQLAGINENTSDVAGGEIVRDMNGRPTGILKEKAADIVKRILPPFTLDEIKDAITFADREYTSLGITGVHEAGMGFFTNSMNEFRAFQEMSIDRSLNVRVYGMILDSFFEAANELMLTTGFGNDKLKIGSIKMFSDGTLNGRTAAVSEEYINPAGERGAMVISTEELEKKVLDYHREGFQVAIHAIGDRAILQVIAAYEKALNAFPRANHRHRIEHTSVTTPEIIERLAELKLIPVPQPSFLNAAGDVYNKVLQPKVTERLKPLKTFFERGIKAAGSSDCPVVTSSPLYGMYCAMKRETLKGTVLSPKERLSLEEALQMYTVNAAYAAFAEHEQGTLEIGKFADAVVLPKGFMSFSAEEVRDTAVEMTIIGGEIIYKKERAKILH</sequence>
<feature type="domain" description="Amidohydrolase 3" evidence="1">
    <location>
        <begin position="52"/>
        <end position="527"/>
    </location>
</feature>
<dbReference type="SUPFAM" id="SSF51338">
    <property type="entry name" value="Composite domain of metallo-dependent hydrolases"/>
    <property type="match status" value="1"/>
</dbReference>
<accession>A0A0M4GAS0</accession>
<dbReference type="GO" id="GO:0016810">
    <property type="term" value="F:hydrolase activity, acting on carbon-nitrogen (but not peptide) bonds"/>
    <property type="evidence" value="ECO:0007669"/>
    <property type="project" value="InterPro"/>
</dbReference>
<dbReference type="PANTHER" id="PTHR22642:SF2">
    <property type="entry name" value="PROTEIN LONG AFTER FAR-RED 3"/>
    <property type="match status" value="1"/>
</dbReference>
<dbReference type="Gene3D" id="3.10.310.70">
    <property type="match status" value="1"/>
</dbReference>